<accession>A0A2P5AQA7</accession>
<evidence type="ECO:0000313" key="2">
    <source>
        <dbReference type="Proteomes" id="UP000237105"/>
    </source>
</evidence>
<feature type="non-terminal residue" evidence="1">
    <location>
        <position position="57"/>
    </location>
</feature>
<organism evidence="1 2">
    <name type="scientific">Parasponia andersonii</name>
    <name type="common">Sponia andersonii</name>
    <dbReference type="NCBI Taxonomy" id="3476"/>
    <lineage>
        <taxon>Eukaryota</taxon>
        <taxon>Viridiplantae</taxon>
        <taxon>Streptophyta</taxon>
        <taxon>Embryophyta</taxon>
        <taxon>Tracheophyta</taxon>
        <taxon>Spermatophyta</taxon>
        <taxon>Magnoliopsida</taxon>
        <taxon>eudicotyledons</taxon>
        <taxon>Gunneridae</taxon>
        <taxon>Pentapetalae</taxon>
        <taxon>rosids</taxon>
        <taxon>fabids</taxon>
        <taxon>Rosales</taxon>
        <taxon>Cannabaceae</taxon>
        <taxon>Parasponia</taxon>
    </lineage>
</organism>
<dbReference type="Proteomes" id="UP000237105">
    <property type="component" value="Unassembled WGS sequence"/>
</dbReference>
<gene>
    <name evidence="1" type="ORF">PanWU01x14_310850</name>
</gene>
<keyword evidence="2" id="KW-1185">Reference proteome</keyword>
<dbReference type="AlphaFoldDB" id="A0A2P5AQA7"/>
<evidence type="ECO:0000313" key="1">
    <source>
        <dbReference type="EMBL" id="PON38687.1"/>
    </source>
</evidence>
<protein>
    <submittedName>
        <fullName evidence="1">Uncharacterized protein</fullName>
    </submittedName>
</protein>
<proteinExistence type="predicted"/>
<reference evidence="2" key="1">
    <citation type="submission" date="2016-06" db="EMBL/GenBank/DDBJ databases">
        <title>Parallel loss of symbiosis genes in relatives of nitrogen-fixing non-legume Parasponia.</title>
        <authorList>
            <person name="Van Velzen R."/>
            <person name="Holmer R."/>
            <person name="Bu F."/>
            <person name="Rutten L."/>
            <person name="Van Zeijl A."/>
            <person name="Liu W."/>
            <person name="Santuari L."/>
            <person name="Cao Q."/>
            <person name="Sharma T."/>
            <person name="Shen D."/>
            <person name="Roswanjaya Y."/>
            <person name="Wardhani T."/>
            <person name="Kalhor M.S."/>
            <person name="Jansen J."/>
            <person name="Van den Hoogen J."/>
            <person name="Gungor B."/>
            <person name="Hartog M."/>
            <person name="Hontelez J."/>
            <person name="Verver J."/>
            <person name="Yang W.-C."/>
            <person name="Schijlen E."/>
            <person name="Repin R."/>
            <person name="Schilthuizen M."/>
            <person name="Schranz E."/>
            <person name="Heidstra R."/>
            <person name="Miyata K."/>
            <person name="Fedorova E."/>
            <person name="Kohlen W."/>
            <person name="Bisseling T."/>
            <person name="Smit S."/>
            <person name="Geurts R."/>
        </authorList>
    </citation>
    <scope>NUCLEOTIDE SEQUENCE [LARGE SCALE GENOMIC DNA]</scope>
    <source>
        <strain evidence="2">cv. WU1-14</strain>
    </source>
</reference>
<sequence>MEDAGAATYGGGDGVSIKKVGMEDHEAVASAREREEVGGIEVGEDKGVDYGVAFFQK</sequence>
<dbReference type="EMBL" id="JXTB01000488">
    <property type="protein sequence ID" value="PON38687.1"/>
    <property type="molecule type" value="Genomic_DNA"/>
</dbReference>
<name>A0A2P5AQA7_PARAD</name>
<comment type="caution">
    <text evidence="1">The sequence shown here is derived from an EMBL/GenBank/DDBJ whole genome shotgun (WGS) entry which is preliminary data.</text>
</comment>